<dbReference type="Proteomes" id="UP000825258">
    <property type="component" value="Chromosome"/>
</dbReference>
<evidence type="ECO:0000313" key="2">
    <source>
        <dbReference type="EMBL" id="BCY27236.1"/>
    </source>
</evidence>
<evidence type="ECO:0000259" key="1">
    <source>
        <dbReference type="Pfam" id="PF03016"/>
    </source>
</evidence>
<accession>A0ABM7S057</accession>
<sequence>MTEMNKIKLFTDFNKVAEAPHFGYVFPLVEYLLKKSYNLENFYHVTDSVEDADFIALPLSVEYLWQTQQKEYYQRFLDVAKKNHKKLLVFTSGDAGKTIHDESVITIRLGGFKNKLAKNTFIMSPFFEDPIEKYNLNFYTIDKNEKPSIGFVGHSAAGFKKVVKEFLVFTKVNFRRLLGKDATDFQSFYPSSVKRFYFLKKIESLTTIQANFIHRAKYRAGSVSENDRFKTTIEFFNNIQENPFTFCMRGAGNFSVRFYETLALGRIPVIVDTNFDLPFSKSIKWDKHCIVVKEDFSDFEDKINKFYKSIAEEDFIQLQLDNRKIWENYFTKEGYFVSLHTQLQKQFL</sequence>
<dbReference type="Pfam" id="PF03016">
    <property type="entry name" value="Exostosin_GT47"/>
    <property type="match status" value="1"/>
</dbReference>
<dbReference type="InterPro" id="IPR040911">
    <property type="entry name" value="Exostosin_GT47"/>
</dbReference>
<dbReference type="EMBL" id="AP024749">
    <property type="protein sequence ID" value="BCY27236.1"/>
    <property type="molecule type" value="Genomic_DNA"/>
</dbReference>
<protein>
    <recommendedName>
        <fullName evidence="1">Exostosin GT47 domain-containing protein</fullName>
    </recommendedName>
</protein>
<name>A0ABM7S057_9FLAO</name>
<evidence type="ECO:0000313" key="3">
    <source>
        <dbReference type="Proteomes" id="UP000825258"/>
    </source>
</evidence>
<gene>
    <name evidence="2" type="ORF">KK2020170_01040</name>
</gene>
<feature type="domain" description="Exostosin GT47" evidence="1">
    <location>
        <begin position="215"/>
        <end position="295"/>
    </location>
</feature>
<keyword evidence="3" id="KW-1185">Reference proteome</keyword>
<organism evidence="2 3">
    <name type="scientific">Flavobacterium okayamense</name>
    <dbReference type="NCBI Taxonomy" id="2830782"/>
    <lineage>
        <taxon>Bacteria</taxon>
        <taxon>Pseudomonadati</taxon>
        <taxon>Bacteroidota</taxon>
        <taxon>Flavobacteriia</taxon>
        <taxon>Flavobacteriales</taxon>
        <taxon>Flavobacteriaceae</taxon>
        <taxon>Flavobacterium</taxon>
    </lineage>
</organism>
<proteinExistence type="predicted"/>
<reference evidence="2 3" key="1">
    <citation type="submission" date="2021-06" db="EMBL/GenBank/DDBJ databases">
        <title>Whole genome sequences of Flavobacterium sp. KK2020170 and assembly.</title>
        <authorList>
            <person name="Kitahara K."/>
            <person name="Miyoshi S."/>
            <person name="Uesaka K."/>
        </authorList>
    </citation>
    <scope>NUCLEOTIDE SEQUENCE [LARGE SCALE GENOMIC DNA]</scope>
    <source>
        <strain evidence="2 3">KK2020170</strain>
    </source>
</reference>